<organism evidence="1 2">
    <name type="scientific">Rubroshorea leprosula</name>
    <dbReference type="NCBI Taxonomy" id="152421"/>
    <lineage>
        <taxon>Eukaryota</taxon>
        <taxon>Viridiplantae</taxon>
        <taxon>Streptophyta</taxon>
        <taxon>Embryophyta</taxon>
        <taxon>Tracheophyta</taxon>
        <taxon>Spermatophyta</taxon>
        <taxon>Magnoliopsida</taxon>
        <taxon>eudicotyledons</taxon>
        <taxon>Gunneridae</taxon>
        <taxon>Pentapetalae</taxon>
        <taxon>rosids</taxon>
        <taxon>malvids</taxon>
        <taxon>Malvales</taxon>
        <taxon>Dipterocarpaceae</taxon>
        <taxon>Rubroshorea</taxon>
    </lineage>
</organism>
<reference evidence="1 2" key="1">
    <citation type="journal article" date="2021" name="Commun. Biol.">
        <title>The genome of Shorea leprosula (Dipterocarpaceae) highlights the ecological relevance of drought in aseasonal tropical rainforests.</title>
        <authorList>
            <person name="Ng K.K.S."/>
            <person name="Kobayashi M.J."/>
            <person name="Fawcett J.A."/>
            <person name="Hatakeyama M."/>
            <person name="Paape T."/>
            <person name="Ng C.H."/>
            <person name="Ang C.C."/>
            <person name="Tnah L.H."/>
            <person name="Lee C.T."/>
            <person name="Nishiyama T."/>
            <person name="Sese J."/>
            <person name="O'Brien M.J."/>
            <person name="Copetti D."/>
            <person name="Mohd Noor M.I."/>
            <person name="Ong R.C."/>
            <person name="Putra M."/>
            <person name="Sireger I.Z."/>
            <person name="Indrioko S."/>
            <person name="Kosugi Y."/>
            <person name="Izuno A."/>
            <person name="Isagi Y."/>
            <person name="Lee S.L."/>
            <person name="Shimizu K.K."/>
        </authorList>
    </citation>
    <scope>NUCLEOTIDE SEQUENCE [LARGE SCALE GENOMIC DNA]</scope>
    <source>
        <strain evidence="1">214</strain>
    </source>
</reference>
<dbReference type="EMBL" id="BPVZ01000329">
    <property type="protein sequence ID" value="GKV49954.1"/>
    <property type="molecule type" value="Genomic_DNA"/>
</dbReference>
<dbReference type="AlphaFoldDB" id="A0AAV5MKD0"/>
<name>A0AAV5MKD0_9ROSI</name>
<sequence>MDPLNLENIDTLVDWVAKEPTLLDKDDYDVDWATIDESLPNQNVDDIDSVVYDEEDVPEVPENEENEQLWVVVGGVIGCGIIPPNEDPYNYVQDN</sequence>
<comment type="caution">
    <text evidence="1">The sequence shown here is derived from an EMBL/GenBank/DDBJ whole genome shotgun (WGS) entry which is preliminary data.</text>
</comment>
<evidence type="ECO:0000313" key="1">
    <source>
        <dbReference type="EMBL" id="GKV49954.1"/>
    </source>
</evidence>
<proteinExistence type="predicted"/>
<protein>
    <submittedName>
        <fullName evidence="1">Uncharacterized protein</fullName>
    </submittedName>
</protein>
<gene>
    <name evidence="1" type="ORF">SLEP1_g56675</name>
</gene>
<keyword evidence="2" id="KW-1185">Reference proteome</keyword>
<evidence type="ECO:0000313" key="2">
    <source>
        <dbReference type="Proteomes" id="UP001054252"/>
    </source>
</evidence>
<dbReference type="Proteomes" id="UP001054252">
    <property type="component" value="Unassembled WGS sequence"/>
</dbReference>
<accession>A0AAV5MKD0</accession>